<evidence type="ECO:0000256" key="45">
    <source>
        <dbReference type="ARBA" id="ARBA00048051"/>
    </source>
</evidence>
<comment type="catalytic activity">
    <reaction evidence="62">
        <text>(2E)-decenoyl-[ACP] + NADPH + H(+) = decanoyl-[ACP] + NADP(+)</text>
        <dbReference type="Rhea" id="RHEA:41864"/>
        <dbReference type="Rhea" id="RHEA-COMP:9639"/>
        <dbReference type="Rhea" id="RHEA-COMP:9640"/>
        <dbReference type="ChEBI" id="CHEBI:15378"/>
        <dbReference type="ChEBI" id="CHEBI:57783"/>
        <dbReference type="ChEBI" id="CHEBI:58349"/>
        <dbReference type="ChEBI" id="CHEBI:78467"/>
        <dbReference type="ChEBI" id="CHEBI:78468"/>
    </reaction>
    <physiologicalReaction direction="left-to-right" evidence="62">
        <dbReference type="Rhea" id="RHEA:41865"/>
    </physiologicalReaction>
</comment>
<dbReference type="InterPro" id="IPR029058">
    <property type="entry name" value="AB_hydrolase_fold"/>
</dbReference>
<dbReference type="GO" id="GO:0004313">
    <property type="term" value="F:[acyl-carrier-protein] S-acetyltransferase activity"/>
    <property type="evidence" value="ECO:0007669"/>
    <property type="project" value="UniProtKB-EC"/>
</dbReference>
<comment type="catalytic activity">
    <reaction evidence="39">
        <text>(2E)-butenoyl-[ACP] + NADPH + H(+) = butanoyl-[ACP] + NADP(+)</text>
        <dbReference type="Rhea" id="RHEA:41812"/>
        <dbReference type="Rhea" id="RHEA-COMP:9627"/>
        <dbReference type="Rhea" id="RHEA-COMP:9628"/>
        <dbReference type="ChEBI" id="CHEBI:15378"/>
        <dbReference type="ChEBI" id="CHEBI:57783"/>
        <dbReference type="ChEBI" id="CHEBI:58349"/>
        <dbReference type="ChEBI" id="CHEBI:78453"/>
        <dbReference type="ChEBI" id="CHEBI:78454"/>
    </reaction>
    <physiologicalReaction direction="left-to-right" evidence="39">
        <dbReference type="Rhea" id="RHEA:41813"/>
    </physiologicalReaction>
</comment>
<dbReference type="InterPro" id="IPR020807">
    <property type="entry name" value="PKS_DH"/>
</dbReference>
<organism evidence="68 69">
    <name type="scientific">Dreissena polymorpha</name>
    <name type="common">Zebra mussel</name>
    <name type="synonym">Mytilus polymorpha</name>
    <dbReference type="NCBI Taxonomy" id="45954"/>
    <lineage>
        <taxon>Eukaryota</taxon>
        <taxon>Metazoa</taxon>
        <taxon>Spiralia</taxon>
        <taxon>Lophotrochozoa</taxon>
        <taxon>Mollusca</taxon>
        <taxon>Bivalvia</taxon>
        <taxon>Autobranchia</taxon>
        <taxon>Heteroconchia</taxon>
        <taxon>Euheterodonta</taxon>
        <taxon>Imparidentia</taxon>
        <taxon>Neoheterodontei</taxon>
        <taxon>Myida</taxon>
        <taxon>Dreissenoidea</taxon>
        <taxon>Dreissenidae</taxon>
        <taxon>Dreissena</taxon>
    </lineage>
</organism>
<comment type="pathway">
    <text evidence="1">Lipid metabolism.</text>
</comment>
<comment type="catalytic activity">
    <reaction evidence="47">
        <text>tetradecanoyl-[ACP] + H2O = tetradecanoate + holo-[ACP] + H(+)</text>
        <dbReference type="Rhea" id="RHEA:30123"/>
        <dbReference type="Rhea" id="RHEA-COMP:9648"/>
        <dbReference type="Rhea" id="RHEA-COMP:9685"/>
        <dbReference type="ChEBI" id="CHEBI:15377"/>
        <dbReference type="ChEBI" id="CHEBI:15378"/>
        <dbReference type="ChEBI" id="CHEBI:30807"/>
        <dbReference type="ChEBI" id="CHEBI:64479"/>
        <dbReference type="ChEBI" id="CHEBI:78477"/>
        <dbReference type="EC" id="3.1.2.14"/>
    </reaction>
    <physiologicalReaction direction="left-to-right" evidence="47">
        <dbReference type="Rhea" id="RHEA:30124"/>
    </physiologicalReaction>
</comment>
<dbReference type="InterPro" id="IPR013968">
    <property type="entry name" value="PKS_KR"/>
</dbReference>
<dbReference type="SMART" id="SM00826">
    <property type="entry name" value="PKS_DH"/>
    <property type="match status" value="1"/>
</dbReference>
<evidence type="ECO:0000256" key="41">
    <source>
        <dbReference type="ARBA" id="ARBA00047810"/>
    </source>
</evidence>
<dbReference type="SMART" id="SM00823">
    <property type="entry name" value="PKS_PP"/>
    <property type="match status" value="1"/>
</dbReference>
<dbReference type="InterPro" id="IPR049552">
    <property type="entry name" value="PKS_DH_N"/>
</dbReference>
<reference evidence="68" key="1">
    <citation type="journal article" date="2019" name="bioRxiv">
        <title>The Genome of the Zebra Mussel, Dreissena polymorpha: A Resource for Invasive Species Research.</title>
        <authorList>
            <person name="McCartney M.A."/>
            <person name="Auch B."/>
            <person name="Kono T."/>
            <person name="Mallez S."/>
            <person name="Zhang Y."/>
            <person name="Obille A."/>
            <person name="Becker A."/>
            <person name="Abrahante J.E."/>
            <person name="Garbe J."/>
            <person name="Badalamenti J.P."/>
            <person name="Herman A."/>
            <person name="Mangelson H."/>
            <person name="Liachko I."/>
            <person name="Sullivan S."/>
            <person name="Sone E.D."/>
            <person name="Koren S."/>
            <person name="Silverstein K.A.T."/>
            <person name="Beckman K.B."/>
            <person name="Gohl D.M."/>
        </authorList>
    </citation>
    <scope>NUCLEOTIDE SEQUENCE</scope>
    <source>
        <strain evidence="68">Duluth1</strain>
        <tissue evidence="68">Whole animal</tissue>
    </source>
</reference>
<dbReference type="GO" id="GO:0016297">
    <property type="term" value="F:fatty acyl-[ACP] hydrolase activity"/>
    <property type="evidence" value="ECO:0007669"/>
    <property type="project" value="UniProtKB-EC"/>
</dbReference>
<dbReference type="InterPro" id="IPR057326">
    <property type="entry name" value="KR_dom"/>
</dbReference>
<evidence type="ECO:0000256" key="53">
    <source>
        <dbReference type="ARBA" id="ARBA00048704"/>
    </source>
</evidence>
<evidence type="ECO:0000256" key="28">
    <source>
        <dbReference type="ARBA" id="ARBA00023398"/>
    </source>
</evidence>
<evidence type="ECO:0000256" key="29">
    <source>
        <dbReference type="ARBA" id="ARBA00023399"/>
    </source>
</evidence>
<comment type="catalytic activity">
    <reaction evidence="50">
        <text>3-oxohexanoyl-[ACP] + NADPH + H(+) = (3R)-hydroxyhexanoyl-[ACP] + NADP(+)</text>
        <dbReference type="Rhea" id="RHEA:41824"/>
        <dbReference type="Rhea" id="RHEA-COMP:9629"/>
        <dbReference type="Rhea" id="RHEA-COMP:9630"/>
        <dbReference type="ChEBI" id="CHEBI:15378"/>
        <dbReference type="ChEBI" id="CHEBI:57783"/>
        <dbReference type="ChEBI" id="CHEBI:58349"/>
        <dbReference type="ChEBI" id="CHEBI:78456"/>
        <dbReference type="ChEBI" id="CHEBI:78457"/>
    </reaction>
    <physiologicalReaction direction="left-to-right" evidence="50">
        <dbReference type="Rhea" id="RHEA:41825"/>
    </physiologicalReaction>
</comment>
<feature type="domain" description="PKS/mFAS DH" evidence="67">
    <location>
        <begin position="880"/>
        <end position="1143"/>
    </location>
</feature>
<dbReference type="InterPro" id="IPR001227">
    <property type="entry name" value="Ac_transferase_dom_sf"/>
</dbReference>
<keyword evidence="20" id="KW-0443">Lipid metabolism</keyword>
<dbReference type="GO" id="GO:0031177">
    <property type="term" value="F:phosphopantetheine binding"/>
    <property type="evidence" value="ECO:0007669"/>
    <property type="project" value="InterPro"/>
</dbReference>
<evidence type="ECO:0000256" key="5">
    <source>
        <dbReference type="ARBA" id="ARBA00012948"/>
    </source>
</evidence>
<comment type="catalytic activity">
    <reaction evidence="42">
        <text>(2E)-hexenoyl-[ACP] + NADPH + H(+) = hexanoyl-[ACP] + NADP(+)</text>
        <dbReference type="Rhea" id="RHEA:41832"/>
        <dbReference type="Rhea" id="RHEA-COMP:9631"/>
        <dbReference type="Rhea" id="RHEA-COMP:9632"/>
        <dbReference type="ChEBI" id="CHEBI:15378"/>
        <dbReference type="ChEBI" id="CHEBI:57783"/>
        <dbReference type="ChEBI" id="CHEBI:58349"/>
        <dbReference type="ChEBI" id="CHEBI:78458"/>
        <dbReference type="ChEBI" id="CHEBI:78459"/>
    </reaction>
    <physiologicalReaction direction="left-to-right" evidence="42">
        <dbReference type="Rhea" id="RHEA:41833"/>
    </physiologicalReaction>
</comment>
<dbReference type="InterPro" id="IPR014031">
    <property type="entry name" value="Ketoacyl_synth_C"/>
</dbReference>
<dbReference type="SUPFAM" id="SSF50129">
    <property type="entry name" value="GroES-like"/>
    <property type="match status" value="1"/>
</dbReference>
<comment type="catalytic activity">
    <reaction evidence="61">
        <text>butanoyl-[ACP] + malonyl-[ACP] + H(+) = 3-oxohexanoyl-[ACP] + holo-[ACP] + CO2</text>
        <dbReference type="Rhea" id="RHEA:41820"/>
        <dbReference type="Rhea" id="RHEA-COMP:9623"/>
        <dbReference type="Rhea" id="RHEA-COMP:9628"/>
        <dbReference type="Rhea" id="RHEA-COMP:9629"/>
        <dbReference type="Rhea" id="RHEA-COMP:9685"/>
        <dbReference type="ChEBI" id="CHEBI:15378"/>
        <dbReference type="ChEBI" id="CHEBI:16526"/>
        <dbReference type="ChEBI" id="CHEBI:64479"/>
        <dbReference type="ChEBI" id="CHEBI:78449"/>
        <dbReference type="ChEBI" id="CHEBI:78454"/>
        <dbReference type="ChEBI" id="CHEBI:78456"/>
    </reaction>
    <physiologicalReaction direction="left-to-right" evidence="61">
        <dbReference type="Rhea" id="RHEA:41821"/>
    </physiologicalReaction>
</comment>
<dbReference type="EC" id="3.1.2.14" evidence="3"/>
<evidence type="ECO:0000256" key="35">
    <source>
        <dbReference type="ARBA" id="ARBA00047394"/>
    </source>
</evidence>
<dbReference type="Pfam" id="PF00550">
    <property type="entry name" value="PP-binding"/>
    <property type="match status" value="1"/>
</dbReference>
<accession>A0A9D4M8Y0</accession>
<evidence type="ECO:0000256" key="25">
    <source>
        <dbReference type="ARBA" id="ARBA00023373"/>
    </source>
</evidence>
<dbReference type="CDD" id="cd05195">
    <property type="entry name" value="enoyl_red"/>
    <property type="match status" value="1"/>
</dbReference>
<comment type="catalytic activity">
    <reaction evidence="40">
        <text>dodecanoyl-[ACP] + malonyl-[ACP] + H(+) = 3-oxotetradecanoyl-[ACP] + holo-[ACP] + CO2</text>
        <dbReference type="Rhea" id="RHEA:41884"/>
        <dbReference type="Rhea" id="RHEA-COMP:9623"/>
        <dbReference type="Rhea" id="RHEA-COMP:9644"/>
        <dbReference type="Rhea" id="RHEA-COMP:9645"/>
        <dbReference type="Rhea" id="RHEA-COMP:9685"/>
        <dbReference type="ChEBI" id="CHEBI:15378"/>
        <dbReference type="ChEBI" id="CHEBI:16526"/>
        <dbReference type="ChEBI" id="CHEBI:64479"/>
        <dbReference type="ChEBI" id="CHEBI:65264"/>
        <dbReference type="ChEBI" id="CHEBI:78449"/>
        <dbReference type="ChEBI" id="CHEBI:78473"/>
    </reaction>
    <physiologicalReaction direction="left-to-right" evidence="40">
        <dbReference type="Rhea" id="RHEA:41885"/>
    </physiologicalReaction>
</comment>
<dbReference type="SMART" id="SM00822">
    <property type="entry name" value="PKS_KR"/>
    <property type="match status" value="1"/>
</dbReference>
<dbReference type="InterPro" id="IPR016036">
    <property type="entry name" value="Malonyl_transacylase_ACP-bd"/>
</dbReference>
<dbReference type="Gene3D" id="3.40.50.720">
    <property type="entry name" value="NAD(P)-binding Rossmann-like Domain"/>
    <property type="match status" value="1"/>
</dbReference>
<feature type="region of interest" description="N-terminal hotdog fold" evidence="64">
    <location>
        <begin position="880"/>
        <end position="1002"/>
    </location>
</feature>
<evidence type="ECO:0000256" key="56">
    <source>
        <dbReference type="ARBA" id="ARBA00049109"/>
    </source>
</evidence>
<evidence type="ECO:0000256" key="4">
    <source>
        <dbReference type="ARBA" id="ARBA00012873"/>
    </source>
</evidence>
<evidence type="ECO:0000256" key="22">
    <source>
        <dbReference type="ARBA" id="ARBA00023268"/>
    </source>
</evidence>
<evidence type="ECO:0000256" key="59">
    <source>
        <dbReference type="ARBA" id="ARBA00049414"/>
    </source>
</evidence>
<dbReference type="Gene3D" id="1.10.1200.10">
    <property type="entry name" value="ACP-like"/>
    <property type="match status" value="1"/>
</dbReference>
<evidence type="ECO:0000256" key="15">
    <source>
        <dbReference type="ARBA" id="ARBA00022857"/>
    </source>
</evidence>
<comment type="catalytic activity">
    <reaction evidence="57">
        <text>(2E)-tetradecenoyl-[ACP] + NADPH + H(+) = tetradecanoyl-[ACP] + NADP(+)</text>
        <dbReference type="Rhea" id="RHEA:41896"/>
        <dbReference type="Rhea" id="RHEA-COMP:9647"/>
        <dbReference type="Rhea" id="RHEA-COMP:9648"/>
        <dbReference type="ChEBI" id="CHEBI:15378"/>
        <dbReference type="ChEBI" id="CHEBI:57783"/>
        <dbReference type="ChEBI" id="CHEBI:58349"/>
        <dbReference type="ChEBI" id="CHEBI:78475"/>
        <dbReference type="ChEBI" id="CHEBI:78477"/>
    </reaction>
    <physiologicalReaction direction="left-to-right" evidence="57">
        <dbReference type="Rhea" id="RHEA:41897"/>
    </physiologicalReaction>
</comment>
<keyword evidence="16" id="KW-0663">Pyridoxal phosphate</keyword>
<comment type="catalytic activity">
    <reaction evidence="54">
        <text>3-oxotetradecanoyl-[ACP] + NADPH + H(+) = (3R)-hydroxytetradecanoyl-[ACP] + NADP(+)</text>
        <dbReference type="Rhea" id="RHEA:41888"/>
        <dbReference type="Rhea" id="RHEA-COMP:9645"/>
        <dbReference type="Rhea" id="RHEA-COMP:9646"/>
        <dbReference type="ChEBI" id="CHEBI:15378"/>
        <dbReference type="ChEBI" id="CHEBI:57783"/>
        <dbReference type="ChEBI" id="CHEBI:58349"/>
        <dbReference type="ChEBI" id="CHEBI:78473"/>
        <dbReference type="ChEBI" id="CHEBI:78474"/>
    </reaction>
    <physiologicalReaction direction="left-to-right" evidence="54">
        <dbReference type="Rhea" id="RHEA:41889"/>
    </physiologicalReaction>
</comment>
<evidence type="ECO:0000256" key="39">
    <source>
        <dbReference type="ARBA" id="ARBA00047500"/>
    </source>
</evidence>
<dbReference type="InterPro" id="IPR032821">
    <property type="entry name" value="PKS_assoc"/>
</dbReference>
<dbReference type="InterPro" id="IPR036291">
    <property type="entry name" value="NAD(P)-bd_dom_sf"/>
</dbReference>
<evidence type="ECO:0000256" key="34">
    <source>
        <dbReference type="ARBA" id="ARBA00047300"/>
    </source>
</evidence>
<dbReference type="PANTHER" id="PTHR43775:SF7">
    <property type="entry name" value="FATTY ACID SYNTHASE"/>
    <property type="match status" value="1"/>
</dbReference>
<dbReference type="PROSITE" id="PS52019">
    <property type="entry name" value="PKS_MFAS_DH"/>
    <property type="match status" value="1"/>
</dbReference>
<dbReference type="CDD" id="cd00833">
    <property type="entry name" value="PKS"/>
    <property type="match status" value="1"/>
</dbReference>
<comment type="catalytic activity">
    <reaction evidence="45">
        <text>hexadecanoyl-[ACP] + malonyl-[ACP] + H(+) = 3-oxooctadecanoyl-[ACP] + holo-[ACP] + CO2</text>
        <dbReference type="Rhea" id="RHEA:41916"/>
        <dbReference type="Rhea" id="RHEA-COMP:9623"/>
        <dbReference type="Rhea" id="RHEA-COMP:9652"/>
        <dbReference type="Rhea" id="RHEA-COMP:9653"/>
        <dbReference type="Rhea" id="RHEA-COMP:9685"/>
        <dbReference type="ChEBI" id="CHEBI:15378"/>
        <dbReference type="ChEBI" id="CHEBI:16526"/>
        <dbReference type="ChEBI" id="CHEBI:64479"/>
        <dbReference type="ChEBI" id="CHEBI:78449"/>
        <dbReference type="ChEBI" id="CHEBI:78483"/>
        <dbReference type="ChEBI" id="CHEBI:78487"/>
    </reaction>
    <physiologicalReaction direction="left-to-right" evidence="45">
        <dbReference type="Rhea" id="RHEA:41917"/>
    </physiologicalReaction>
</comment>
<evidence type="ECO:0000256" key="9">
    <source>
        <dbReference type="ARBA" id="ARBA00022516"/>
    </source>
</evidence>
<comment type="catalytic activity">
    <reaction evidence="36">
        <text>a (3R)-hydroxyacyl-[ACP] + NADP(+) = a 3-oxoacyl-[ACP] + NADPH + H(+)</text>
        <dbReference type="Rhea" id="RHEA:17397"/>
        <dbReference type="Rhea" id="RHEA-COMP:9916"/>
        <dbReference type="Rhea" id="RHEA-COMP:9945"/>
        <dbReference type="ChEBI" id="CHEBI:15378"/>
        <dbReference type="ChEBI" id="CHEBI:57783"/>
        <dbReference type="ChEBI" id="CHEBI:58349"/>
        <dbReference type="ChEBI" id="CHEBI:78776"/>
        <dbReference type="ChEBI" id="CHEBI:78827"/>
        <dbReference type="EC" id="1.1.1.100"/>
    </reaction>
    <physiologicalReaction direction="right-to-left" evidence="36">
        <dbReference type="Rhea" id="RHEA:17399"/>
    </physiologicalReaction>
</comment>
<dbReference type="SUPFAM" id="SSF53474">
    <property type="entry name" value="alpha/beta-Hydrolases"/>
    <property type="match status" value="1"/>
</dbReference>
<dbReference type="FunFam" id="1.10.1200.10:FF:000013">
    <property type="entry name" value="Fatty acid synthase"/>
    <property type="match status" value="1"/>
</dbReference>
<evidence type="ECO:0000259" key="65">
    <source>
        <dbReference type="PROSITE" id="PS50075"/>
    </source>
</evidence>
<evidence type="ECO:0000256" key="36">
    <source>
        <dbReference type="ARBA" id="ARBA00047400"/>
    </source>
</evidence>
<dbReference type="Pfam" id="PF00698">
    <property type="entry name" value="Acyl_transf_1"/>
    <property type="match status" value="1"/>
</dbReference>
<dbReference type="Gene3D" id="3.40.50.150">
    <property type="entry name" value="Vaccinia Virus protein VP39"/>
    <property type="match status" value="1"/>
</dbReference>
<dbReference type="Pfam" id="PF00107">
    <property type="entry name" value="ADH_zinc_N"/>
    <property type="match status" value="1"/>
</dbReference>
<comment type="catalytic activity">
    <reaction evidence="44">
        <text>acetyl-[ACP] + malonyl-[ACP] + H(+) = 3-oxobutanoyl-[ACP] + holo-[ACP] + CO2</text>
        <dbReference type="Rhea" id="RHEA:41800"/>
        <dbReference type="Rhea" id="RHEA-COMP:9621"/>
        <dbReference type="Rhea" id="RHEA-COMP:9623"/>
        <dbReference type="Rhea" id="RHEA-COMP:9625"/>
        <dbReference type="Rhea" id="RHEA-COMP:9685"/>
        <dbReference type="ChEBI" id="CHEBI:15378"/>
        <dbReference type="ChEBI" id="CHEBI:16526"/>
        <dbReference type="ChEBI" id="CHEBI:64479"/>
        <dbReference type="ChEBI" id="CHEBI:78446"/>
        <dbReference type="ChEBI" id="CHEBI:78449"/>
        <dbReference type="ChEBI" id="CHEBI:78450"/>
    </reaction>
    <physiologicalReaction direction="left-to-right" evidence="44">
        <dbReference type="Rhea" id="RHEA:41801"/>
    </physiologicalReaction>
</comment>
<dbReference type="GO" id="GO:0004315">
    <property type="term" value="F:3-oxoacyl-[acyl-carrier-protein] synthase activity"/>
    <property type="evidence" value="ECO:0007669"/>
    <property type="project" value="UniProtKB-EC"/>
</dbReference>
<dbReference type="EC" id="2.3.1.41" evidence="6"/>
<evidence type="ECO:0000256" key="42">
    <source>
        <dbReference type="ARBA" id="ARBA00047897"/>
    </source>
</evidence>
<feature type="domain" description="Carrier" evidence="65">
    <location>
        <begin position="2146"/>
        <end position="2226"/>
    </location>
</feature>
<dbReference type="Pfam" id="PF02801">
    <property type="entry name" value="Ketoacyl-synt_C"/>
    <property type="match status" value="1"/>
</dbReference>
<dbReference type="Pfam" id="PF21089">
    <property type="entry name" value="PKS_DH_N"/>
    <property type="match status" value="1"/>
</dbReference>
<dbReference type="GO" id="GO:0004316">
    <property type="term" value="F:3-oxoacyl-[acyl-carrier-protein] reductase (NADPH) activity"/>
    <property type="evidence" value="ECO:0007669"/>
    <property type="project" value="UniProtKB-EC"/>
</dbReference>
<evidence type="ECO:0000313" key="69">
    <source>
        <dbReference type="Proteomes" id="UP000828390"/>
    </source>
</evidence>
<comment type="catalytic activity">
    <reaction evidence="53">
        <text>hexadecanoyl-[ACP] + H2O = hexadecanoate + holo-[ACP] + H(+)</text>
        <dbReference type="Rhea" id="RHEA:41932"/>
        <dbReference type="Rhea" id="RHEA-COMP:9652"/>
        <dbReference type="Rhea" id="RHEA-COMP:9685"/>
        <dbReference type="ChEBI" id="CHEBI:7896"/>
        <dbReference type="ChEBI" id="CHEBI:15377"/>
        <dbReference type="ChEBI" id="CHEBI:15378"/>
        <dbReference type="ChEBI" id="CHEBI:64479"/>
        <dbReference type="ChEBI" id="CHEBI:78483"/>
        <dbReference type="EC" id="3.1.2.14"/>
    </reaction>
    <physiologicalReaction direction="left-to-right" evidence="53">
        <dbReference type="Rhea" id="RHEA:41933"/>
    </physiologicalReaction>
</comment>
<dbReference type="PROSITE" id="PS00606">
    <property type="entry name" value="KS3_1"/>
    <property type="match status" value="1"/>
</dbReference>
<comment type="catalytic activity">
    <reaction evidence="46">
        <text>(2E)-dodecenoyl-[ACP] + NADPH + H(+) = dodecanoyl-[ACP] + NADP(+)</text>
        <dbReference type="Rhea" id="RHEA:41880"/>
        <dbReference type="Rhea" id="RHEA-COMP:9643"/>
        <dbReference type="Rhea" id="RHEA-COMP:9644"/>
        <dbReference type="ChEBI" id="CHEBI:15378"/>
        <dbReference type="ChEBI" id="CHEBI:57783"/>
        <dbReference type="ChEBI" id="CHEBI:58349"/>
        <dbReference type="ChEBI" id="CHEBI:65264"/>
        <dbReference type="ChEBI" id="CHEBI:78472"/>
    </reaction>
    <physiologicalReaction direction="left-to-right" evidence="46">
        <dbReference type="Rhea" id="RHEA:41881"/>
    </physiologicalReaction>
</comment>
<evidence type="ECO:0000256" key="32">
    <source>
        <dbReference type="ARBA" id="ARBA00023442"/>
    </source>
</evidence>
<evidence type="ECO:0000256" key="27">
    <source>
        <dbReference type="ARBA" id="ARBA00023394"/>
    </source>
</evidence>
<dbReference type="InterPro" id="IPR001031">
    <property type="entry name" value="Thioesterase"/>
</dbReference>
<evidence type="ECO:0000256" key="60">
    <source>
        <dbReference type="ARBA" id="ARBA00049422"/>
    </source>
</evidence>
<evidence type="ECO:0000256" key="44">
    <source>
        <dbReference type="ARBA" id="ARBA00047961"/>
    </source>
</evidence>
<evidence type="ECO:0000256" key="46">
    <source>
        <dbReference type="ARBA" id="ARBA00048281"/>
    </source>
</evidence>
<comment type="catalytic activity">
    <reaction evidence="30">
        <text>(3R)-hydroxyhexadecanoyl-[ACP] = (2E)-hexadecenoyl-[ACP] + H2O</text>
        <dbReference type="Rhea" id="RHEA:41908"/>
        <dbReference type="Rhea" id="RHEA-COMP:9650"/>
        <dbReference type="Rhea" id="RHEA-COMP:9651"/>
        <dbReference type="ChEBI" id="CHEBI:15377"/>
        <dbReference type="ChEBI" id="CHEBI:78480"/>
        <dbReference type="ChEBI" id="CHEBI:78481"/>
    </reaction>
    <physiologicalReaction direction="left-to-right" evidence="30">
        <dbReference type="Rhea" id="RHEA:41909"/>
    </physiologicalReaction>
</comment>
<evidence type="ECO:0000256" key="54">
    <source>
        <dbReference type="ARBA" id="ARBA00048935"/>
    </source>
</evidence>
<evidence type="ECO:0000256" key="62">
    <source>
        <dbReference type="ARBA" id="ARBA00049521"/>
    </source>
</evidence>
<dbReference type="Pfam" id="PF00109">
    <property type="entry name" value="ketoacyl-synt"/>
    <property type="match status" value="1"/>
</dbReference>
<dbReference type="EC" id="2.3.1.85" evidence="4"/>
<dbReference type="InterPro" id="IPR049900">
    <property type="entry name" value="PKS_mFAS_DH"/>
</dbReference>
<comment type="catalytic activity">
    <reaction evidence="56">
        <text>decanoyl-[ACP] + malonyl-[ACP] + H(+) = 3-oxododecanoyl-[ACP] + holo-[ACP] + CO2</text>
        <dbReference type="Rhea" id="RHEA:41868"/>
        <dbReference type="Rhea" id="RHEA-COMP:9623"/>
        <dbReference type="Rhea" id="RHEA-COMP:9640"/>
        <dbReference type="Rhea" id="RHEA-COMP:9641"/>
        <dbReference type="Rhea" id="RHEA-COMP:9685"/>
        <dbReference type="ChEBI" id="CHEBI:15378"/>
        <dbReference type="ChEBI" id="CHEBI:16526"/>
        <dbReference type="ChEBI" id="CHEBI:64479"/>
        <dbReference type="ChEBI" id="CHEBI:78449"/>
        <dbReference type="ChEBI" id="CHEBI:78468"/>
        <dbReference type="ChEBI" id="CHEBI:78469"/>
    </reaction>
    <physiologicalReaction direction="left-to-right" evidence="56">
        <dbReference type="Rhea" id="RHEA:41869"/>
    </physiologicalReaction>
</comment>
<comment type="catalytic activity">
    <reaction evidence="34">
        <text>3-oxooctadecanoyl-[ACP] + NADPH + H(+) = (3R)-hydroxyoctadecanoyl-[ACP] + NADP(+)</text>
        <dbReference type="Rhea" id="RHEA:41920"/>
        <dbReference type="Rhea" id="RHEA-COMP:9653"/>
        <dbReference type="Rhea" id="RHEA-COMP:9654"/>
        <dbReference type="ChEBI" id="CHEBI:15378"/>
        <dbReference type="ChEBI" id="CHEBI:57783"/>
        <dbReference type="ChEBI" id="CHEBI:58349"/>
        <dbReference type="ChEBI" id="CHEBI:78487"/>
        <dbReference type="ChEBI" id="CHEBI:78488"/>
    </reaction>
    <physiologicalReaction direction="left-to-right" evidence="34">
        <dbReference type="Rhea" id="RHEA:41921"/>
    </physiologicalReaction>
</comment>
<evidence type="ECO:0000256" key="1">
    <source>
        <dbReference type="ARBA" id="ARBA00005189"/>
    </source>
</evidence>
<keyword evidence="13" id="KW-0378">Hydrolase</keyword>
<evidence type="ECO:0000259" key="66">
    <source>
        <dbReference type="PROSITE" id="PS52004"/>
    </source>
</evidence>
<dbReference type="CDD" id="cd08954">
    <property type="entry name" value="KR_1_FAS_SDR_x"/>
    <property type="match status" value="1"/>
</dbReference>
<comment type="catalytic activity">
    <reaction evidence="37">
        <text>3-oxodecanoyl-[ACP] + NADPH + H(+) = (3R)-hydroxydecanoyl-[ACP] + NADP(+)</text>
        <dbReference type="Rhea" id="RHEA:41856"/>
        <dbReference type="Rhea" id="RHEA-COMP:9637"/>
        <dbReference type="Rhea" id="RHEA-COMP:9638"/>
        <dbReference type="ChEBI" id="CHEBI:15378"/>
        <dbReference type="ChEBI" id="CHEBI:57783"/>
        <dbReference type="ChEBI" id="CHEBI:58349"/>
        <dbReference type="ChEBI" id="CHEBI:78464"/>
        <dbReference type="ChEBI" id="CHEBI:78466"/>
    </reaction>
    <physiologicalReaction direction="left-to-right" evidence="37">
        <dbReference type="Rhea" id="RHEA:41857"/>
    </physiologicalReaction>
</comment>
<dbReference type="InterPro" id="IPR029063">
    <property type="entry name" value="SAM-dependent_MTases_sf"/>
</dbReference>
<evidence type="ECO:0000256" key="13">
    <source>
        <dbReference type="ARBA" id="ARBA00022801"/>
    </source>
</evidence>
<evidence type="ECO:0000256" key="33">
    <source>
        <dbReference type="ARBA" id="ARBA00044883"/>
    </source>
</evidence>
<name>A0A9D4M8Y0_DREPO</name>
<dbReference type="Gene3D" id="3.30.70.3290">
    <property type="match status" value="1"/>
</dbReference>
<dbReference type="InterPro" id="IPR016035">
    <property type="entry name" value="Acyl_Trfase/lysoPLipase"/>
</dbReference>
<evidence type="ECO:0000256" key="63">
    <source>
        <dbReference type="ARBA" id="ARBA00049533"/>
    </source>
</evidence>
<comment type="catalytic activity">
    <reaction evidence="55">
        <text>(2E)-octadecenoyl-[ACP] + NADPH + H(+) = octadecanoyl-[ACP] + NADP(+)</text>
        <dbReference type="Rhea" id="RHEA:41928"/>
        <dbReference type="Rhea" id="RHEA-COMP:9655"/>
        <dbReference type="Rhea" id="RHEA-COMP:9656"/>
        <dbReference type="ChEBI" id="CHEBI:15378"/>
        <dbReference type="ChEBI" id="CHEBI:57783"/>
        <dbReference type="ChEBI" id="CHEBI:58349"/>
        <dbReference type="ChEBI" id="CHEBI:78489"/>
        <dbReference type="ChEBI" id="CHEBI:78495"/>
    </reaction>
    <physiologicalReaction direction="left-to-right" evidence="55">
        <dbReference type="Rhea" id="RHEA:41929"/>
    </physiologicalReaction>
</comment>
<keyword evidence="18" id="KW-0560">Oxidoreductase</keyword>
<comment type="catalytic activity">
    <reaction evidence="52">
        <text>holo-[ACP] + acetyl-CoA = acetyl-[ACP] + CoA</text>
        <dbReference type="Rhea" id="RHEA:41788"/>
        <dbReference type="Rhea" id="RHEA-COMP:9621"/>
        <dbReference type="Rhea" id="RHEA-COMP:9685"/>
        <dbReference type="ChEBI" id="CHEBI:57287"/>
        <dbReference type="ChEBI" id="CHEBI:57288"/>
        <dbReference type="ChEBI" id="CHEBI:64479"/>
        <dbReference type="ChEBI" id="CHEBI:78446"/>
        <dbReference type="EC" id="2.3.1.38"/>
    </reaction>
    <physiologicalReaction direction="left-to-right" evidence="52">
        <dbReference type="Rhea" id="RHEA:41789"/>
    </physiologicalReaction>
</comment>
<dbReference type="FunFam" id="3.40.366.10:FF:000005">
    <property type="entry name" value="Fatty acid synthase"/>
    <property type="match status" value="1"/>
</dbReference>
<dbReference type="Gene3D" id="3.40.366.10">
    <property type="entry name" value="Malonyl-Coenzyme A Acyl Carrier Protein, domain 2"/>
    <property type="match status" value="1"/>
</dbReference>
<comment type="caution">
    <text evidence="68">The sequence shown here is derived from an EMBL/GenBank/DDBJ whole genome shotgun (WGS) entry which is preliminary data.</text>
</comment>
<comment type="catalytic activity">
    <reaction evidence="49">
        <text>a fatty acyl-[ACP] + malonyl-[ACP] + H(+) = a 3-oxoacyl-[ACP] + holo-[ACP] + CO2</text>
        <dbReference type="Rhea" id="RHEA:22836"/>
        <dbReference type="Rhea" id="RHEA-COMP:9623"/>
        <dbReference type="Rhea" id="RHEA-COMP:9685"/>
        <dbReference type="Rhea" id="RHEA-COMP:9916"/>
        <dbReference type="Rhea" id="RHEA-COMP:14125"/>
        <dbReference type="ChEBI" id="CHEBI:15378"/>
        <dbReference type="ChEBI" id="CHEBI:16526"/>
        <dbReference type="ChEBI" id="CHEBI:64479"/>
        <dbReference type="ChEBI" id="CHEBI:78449"/>
        <dbReference type="ChEBI" id="CHEBI:78776"/>
        <dbReference type="ChEBI" id="CHEBI:138651"/>
        <dbReference type="EC" id="2.3.1.41"/>
    </reaction>
    <physiologicalReaction direction="left-to-right" evidence="49">
        <dbReference type="Rhea" id="RHEA:22837"/>
    </physiologicalReaction>
</comment>
<sequence length="2406" mass="262456">MPAHSFDEASVISGNLEPVSPVIGDGAQHIVTNPPRCSGQVVISGVSCRLPQSANMEEFTDNLMNGVDMVTEDDSRWTPGLYGLPRRSGKLKNLSKFDAAFFGVHPKQANSMDPQLRLLLEVTYEAIVDAGVNPDTVRGSRTGVFIGASASESHEAWSADPEAAPGYSMTGCTRSMFANRLSYFFDFKGPSYTVDTACSSSLLALDQALHSIRTGLCEAAIVGGSNLCLKPAVAAQFMKLGMLSPDGMCKSFDAQGNGYCRSEGVIAMYLQKEPVARRIYCTLVHSKTNSDGNKEQGITFPSGAVQKQLLEEVYSEAGLSPALVSYVEAHGTGTKAGDPQEVNTICDIFCKGRTEPLPIGSVKSNMGHSEPASGLAAVAKVIVAMEEGCIPGNLHFHEPNPDIPGLADGRLKVVDRNITWRGGLVGVNSFGFGGSNVHAVLKSNYTSEKTLCRNCEKKRLLVHSSRSEDGLKKALKKVRGHSSDLHLHKLLHETAHLPVSTHPYRGFTVLNGSENVNVQRCSDDGRPVWYVFAGMGTQWPTMGRQMMEMEVFKESILKSDAILRPYGVKLYDLLLNEDDNALEDTVHSFVGIAAIQVALVDVLSQMGISADGIVGHSVGELGCAYADGSLTAEETVLAAYWRGRCIQNAKLPPGGMAAVGLTWQEAQEQCPQGVVPACHNAKDTVTISGPQALVHAFVQQLKDRQVFAKEVNSAGVAFHSYYMKDIASSLKTALDQVITSPRRRSSRWVSSSIPEAQWSSELAQFSSADYHVNNLVSPVLFQEALQHVPSNAVVIEIGPHCLLQAILKRSLAKECCIVGLMKRGHEDNLEFCLSSLGKCYQNGMKLNPLGVCPSVHYPVPRGTPMISPLVSWDHTHSWNVPTADMFVGGGANSSGCGFDIDISGDSEDQSLIGHKIDGRVLFPATGYLMLAWKTLAKLNHKNFEEMPVKFEDFTIHRATILPDHGKVHFLVTVMSGTGNFEILEGGSVVANGRVTSLEDGDAIVPTGLPGETTGDFQLSAADIYKELRLRGYDYGPTFQGIHAADMTGTQGQLLWTGDWVSFMDTMLQMCILARPGQGLCLPTRIRSLSVDPVLHLQLLVELCPGVHGFPVHVDLYGDTCSSGGVVIQNLHASSAPRRHDYHTPVLESYTFIPNIGYTPVSTSQSLDQYVAACSRYARSGLLKILDSCQGNGKIIRQFLESEPFHDEQLGTESSLSEQGSLFSVLQQIFDSSPGSDQSFPSHLDSIVKANQDILKTDQVFTQLLEPKTLKPCLDLVVENIPTLNLRIMEVSGSTILQRAMKLLSTHPTLQTTFTIASHDSIKEELEGIEYMKWSPDEKPTGGKRSHLVIMDNVLHNQHNFETSLRNVQESLEDGGFVLIQEHTKEFHLAFVLEKFDDILYENDIEGRSCGIYCSAEKWRNVFSENCMDVVFERSDSISSLFLLRKCNQSKVTVQRVLNVSEMNFSWVDELKAEIALLQSRPKGENLWLKADVNISGIIGMVNCLRQEPGGDRIRCIFTDGTDDRNDQMLKLCRRNLVMNVWQGSTWGTLRHLPLQASLTKPCKHAFVNVQTRGDLSSLRWIQSPLEHHVAVDKTSDLCEVHYASLNFRDIMLATGKLPPDAIPGHHANQDCLLGMEFSGRDSSGQRVMGLVPAKGLATFVDVNKTFLWPIPDHWSLQDAATVPVVYTTAYYALVVRGHIHHGNRVLIHSGSGGVGQAAIAIALSYGCEVFTTVGSKEKKEYLKQRFPQLEDKHFFNSRDTFFEHGILTATKGKGVDIVLNSLAEEKLQASLRVLAQHGRFLEIGKFDLSNNSNLGMSVFLKNISFHGILLDALFEPGNQDWAAVSDLLRAGIQSGAVLPLQGSVFDRDDVEGGFRYMAQGKHIGKVLIQVQTEVNESPVPVLALPRTSCHSEKCYVITGGLGGFGLELAQWLVDRGATCLVLTSRSGVKTGYQARKIHQLKERGVEVIVSTADVCDQSIAHDLVTQICPRPLGGVFHLAMVLKDGYIENLDVESFNRVCEPKVTGTINLDKVTRECCKESCDWFVVFSSVSCGRGNAGQSNYGFANSVMERICEDRQKCGFPGLAVQWGAIGDVGIVLETMGNNDTVIGGTLPQRITSCLSTLDLFLCQSAPVVSSFVPAERESTGGNSHEKIDLVHAVCHILGISDPSSINPDVTLGDLGLDSMMSVEVKQTLERGFDIVMAARDIRLLTINKLASLATGQGQEQSSQVKVEGHTTKDTQGISQVDVLPTDLIVPLNEGKYGRTRLYVIHPIEGTVSSLREVASYIHCPVFGVQCTTEVPLTSIQDMAAFYKSAITKHNGLEPFHLSGYSFGACVAIEIALQFDQSSDSLTSPLASLSLLDGSHKFVAAHTGSFRQQLSITDSSQAETAAMCSFMEIYGVPMKSE</sequence>
<protein>
    <recommendedName>
        <fullName evidence="7">Fatty acid synthase</fullName>
        <ecNumber evidence="5">1.1.1.100</ecNumber>
        <ecNumber evidence="2">1.3.1.39</ecNumber>
        <ecNumber evidence="6">2.3.1.41</ecNumber>
        <ecNumber evidence="4">2.3.1.85</ecNumber>
        <ecNumber evidence="3">3.1.2.14</ecNumber>
    </recommendedName>
</protein>
<evidence type="ECO:0000256" key="61">
    <source>
        <dbReference type="ARBA" id="ARBA00049449"/>
    </source>
</evidence>
<evidence type="ECO:0000256" key="26">
    <source>
        <dbReference type="ARBA" id="ARBA00023388"/>
    </source>
</evidence>
<keyword evidence="10" id="KW-0597">Phosphoprotein</keyword>
<keyword evidence="19" id="KW-0520">NAD</keyword>
<dbReference type="SUPFAM" id="SSF53335">
    <property type="entry name" value="S-adenosyl-L-methionine-dependent methyltransferases"/>
    <property type="match status" value="1"/>
</dbReference>
<evidence type="ECO:0000256" key="7">
    <source>
        <dbReference type="ARBA" id="ARBA00018769"/>
    </source>
</evidence>
<comment type="catalytic activity">
    <reaction evidence="35">
        <text>hexanoyl-[ACP] + malonyl-[ACP] + H(+) = 3-oxooctanoyl-[ACP] + holo-[ACP] + CO2</text>
        <dbReference type="Rhea" id="RHEA:41836"/>
        <dbReference type="Rhea" id="RHEA-COMP:9623"/>
        <dbReference type="Rhea" id="RHEA-COMP:9632"/>
        <dbReference type="Rhea" id="RHEA-COMP:9633"/>
        <dbReference type="Rhea" id="RHEA-COMP:9685"/>
        <dbReference type="ChEBI" id="CHEBI:15378"/>
        <dbReference type="ChEBI" id="CHEBI:16526"/>
        <dbReference type="ChEBI" id="CHEBI:64479"/>
        <dbReference type="ChEBI" id="CHEBI:78449"/>
        <dbReference type="ChEBI" id="CHEBI:78459"/>
        <dbReference type="ChEBI" id="CHEBI:78460"/>
    </reaction>
    <physiologicalReaction direction="left-to-right" evidence="35">
        <dbReference type="Rhea" id="RHEA:41837"/>
    </physiologicalReaction>
</comment>
<comment type="catalytic activity">
    <reaction evidence="48">
        <text>(2E)-octenoyl-[ACP] + NADPH + H(+) = octanoyl-[ACP] + NADP(+)</text>
        <dbReference type="Rhea" id="RHEA:41848"/>
        <dbReference type="Rhea" id="RHEA-COMP:9635"/>
        <dbReference type="Rhea" id="RHEA-COMP:9636"/>
        <dbReference type="ChEBI" id="CHEBI:15378"/>
        <dbReference type="ChEBI" id="CHEBI:57783"/>
        <dbReference type="ChEBI" id="CHEBI:58349"/>
        <dbReference type="ChEBI" id="CHEBI:78462"/>
        <dbReference type="ChEBI" id="CHEBI:78463"/>
    </reaction>
    <physiologicalReaction direction="left-to-right" evidence="48">
        <dbReference type="Rhea" id="RHEA:41849"/>
    </physiologicalReaction>
</comment>
<evidence type="ECO:0000256" key="57">
    <source>
        <dbReference type="ARBA" id="ARBA00049171"/>
    </source>
</evidence>
<keyword evidence="69" id="KW-1185">Reference proteome</keyword>
<comment type="catalytic activity">
    <reaction evidence="51">
        <text>a 2,3-saturated acyl-[ACP] + NADP(+) = a (2E)-enoyl-[ACP] + NADPH + H(+)</text>
        <dbReference type="Rhea" id="RHEA:22564"/>
        <dbReference type="Rhea" id="RHEA-COMP:9925"/>
        <dbReference type="Rhea" id="RHEA-COMP:9926"/>
        <dbReference type="ChEBI" id="CHEBI:15378"/>
        <dbReference type="ChEBI" id="CHEBI:57783"/>
        <dbReference type="ChEBI" id="CHEBI:58349"/>
        <dbReference type="ChEBI" id="CHEBI:78784"/>
        <dbReference type="ChEBI" id="CHEBI:78785"/>
        <dbReference type="EC" id="1.3.1.39"/>
    </reaction>
    <physiologicalReaction direction="right-to-left" evidence="51">
        <dbReference type="Rhea" id="RHEA:22566"/>
    </physiologicalReaction>
</comment>
<comment type="catalytic activity">
    <reaction evidence="41">
        <text>(2E)-hexadecenoyl-[ACP] + NADPH + H(+) = hexadecanoyl-[ACP] + NADP(+)</text>
        <dbReference type="Rhea" id="RHEA:41912"/>
        <dbReference type="Rhea" id="RHEA-COMP:9651"/>
        <dbReference type="Rhea" id="RHEA-COMP:9652"/>
        <dbReference type="ChEBI" id="CHEBI:15378"/>
        <dbReference type="ChEBI" id="CHEBI:57783"/>
        <dbReference type="ChEBI" id="CHEBI:58349"/>
        <dbReference type="ChEBI" id="CHEBI:78481"/>
        <dbReference type="ChEBI" id="CHEBI:78483"/>
    </reaction>
    <physiologicalReaction direction="left-to-right" evidence="41">
        <dbReference type="Rhea" id="RHEA:41913"/>
    </physiologicalReaction>
</comment>
<dbReference type="Gene3D" id="3.90.180.10">
    <property type="entry name" value="Medium-chain alcohol dehydrogenases, catalytic domain"/>
    <property type="match status" value="1"/>
</dbReference>
<comment type="catalytic activity">
    <reaction evidence="28">
        <text>(3R)-hydroxytetradecanoyl-[ACP] = (2E)-tetradecenoyl-[ACP] + H2O</text>
        <dbReference type="Rhea" id="RHEA:41892"/>
        <dbReference type="Rhea" id="RHEA-COMP:9646"/>
        <dbReference type="Rhea" id="RHEA-COMP:9647"/>
        <dbReference type="ChEBI" id="CHEBI:15377"/>
        <dbReference type="ChEBI" id="CHEBI:78474"/>
        <dbReference type="ChEBI" id="CHEBI:78475"/>
    </reaction>
    <physiologicalReaction direction="left-to-right" evidence="28">
        <dbReference type="Rhea" id="RHEA:41893"/>
    </physiologicalReaction>
</comment>
<comment type="catalytic activity">
    <reaction evidence="43">
        <text>3-oxobutanoyl-[ACP] + NADPH + H(+) = (3R)-hydroxybutanoyl-[ACP] + NADP(+)</text>
        <dbReference type="Rhea" id="RHEA:41804"/>
        <dbReference type="Rhea" id="RHEA-COMP:9625"/>
        <dbReference type="Rhea" id="RHEA-COMP:9626"/>
        <dbReference type="ChEBI" id="CHEBI:15378"/>
        <dbReference type="ChEBI" id="CHEBI:57783"/>
        <dbReference type="ChEBI" id="CHEBI:58349"/>
        <dbReference type="ChEBI" id="CHEBI:78450"/>
        <dbReference type="ChEBI" id="CHEBI:78451"/>
    </reaction>
    <physiologicalReaction direction="left-to-right" evidence="43">
        <dbReference type="Rhea" id="RHEA:41805"/>
    </physiologicalReaction>
</comment>
<dbReference type="InterPro" id="IPR050091">
    <property type="entry name" value="PKS_NRPS_Biosynth_Enz"/>
</dbReference>
<dbReference type="SUPFAM" id="SSF55048">
    <property type="entry name" value="Probable ACP-binding domain of malonyl-CoA ACP transacylase"/>
    <property type="match status" value="1"/>
</dbReference>
<evidence type="ECO:0000256" key="52">
    <source>
        <dbReference type="ARBA" id="ARBA00048691"/>
    </source>
</evidence>
<comment type="catalytic activity">
    <reaction evidence="60">
        <text>3-oxooctanoyl-[ACP] + NADPH + H(+) = (3R)-hydroxyoctanoyl-[ACP] + NADP(+)</text>
        <dbReference type="Rhea" id="RHEA:41840"/>
        <dbReference type="Rhea" id="RHEA-COMP:9633"/>
        <dbReference type="Rhea" id="RHEA-COMP:9634"/>
        <dbReference type="ChEBI" id="CHEBI:15378"/>
        <dbReference type="ChEBI" id="CHEBI:57783"/>
        <dbReference type="ChEBI" id="CHEBI:58349"/>
        <dbReference type="ChEBI" id="CHEBI:78460"/>
        <dbReference type="ChEBI" id="CHEBI:78461"/>
    </reaction>
    <physiologicalReaction direction="left-to-right" evidence="60">
        <dbReference type="Rhea" id="RHEA:41841"/>
    </physiologicalReaction>
</comment>
<dbReference type="InterPro" id="IPR014030">
    <property type="entry name" value="Ketoacyl_synth_N"/>
</dbReference>
<dbReference type="InterPro" id="IPR018201">
    <property type="entry name" value="Ketoacyl_synth_AS"/>
</dbReference>
<dbReference type="SMART" id="SM00825">
    <property type="entry name" value="PKS_KS"/>
    <property type="match status" value="1"/>
</dbReference>
<evidence type="ECO:0000256" key="24">
    <source>
        <dbReference type="ARBA" id="ARBA00023351"/>
    </source>
</evidence>
<comment type="catalytic activity">
    <reaction evidence="26">
        <text>(3R)-hydroxydecanoyl-[ACP] = (2E)-decenoyl-[ACP] + H2O</text>
        <dbReference type="Rhea" id="RHEA:41860"/>
        <dbReference type="Rhea" id="RHEA-COMP:9638"/>
        <dbReference type="Rhea" id="RHEA-COMP:9639"/>
        <dbReference type="ChEBI" id="CHEBI:15377"/>
        <dbReference type="ChEBI" id="CHEBI:78466"/>
        <dbReference type="ChEBI" id="CHEBI:78467"/>
    </reaction>
    <physiologicalReaction direction="left-to-right" evidence="26">
        <dbReference type="Rhea" id="RHEA:41861"/>
    </physiologicalReaction>
</comment>
<comment type="catalytic activity">
    <reaction evidence="58">
        <text>3-oxododecanoyl-[ACP] + NADPH + H(+) = (3R)-hydroxydodecanoyl-[ACP] + NADP(+)</text>
        <dbReference type="Rhea" id="RHEA:41872"/>
        <dbReference type="Rhea" id="RHEA-COMP:9641"/>
        <dbReference type="Rhea" id="RHEA-COMP:9642"/>
        <dbReference type="ChEBI" id="CHEBI:15378"/>
        <dbReference type="ChEBI" id="CHEBI:57783"/>
        <dbReference type="ChEBI" id="CHEBI:58349"/>
        <dbReference type="ChEBI" id="CHEBI:78469"/>
        <dbReference type="ChEBI" id="CHEBI:78470"/>
    </reaction>
    <physiologicalReaction direction="left-to-right" evidence="58">
        <dbReference type="Rhea" id="RHEA:41873"/>
    </physiologicalReaction>
</comment>
<feature type="active site" description="Proton donor; for dehydratase activity" evidence="64">
    <location>
        <position position="1064"/>
    </location>
</feature>
<comment type="catalytic activity">
    <reaction evidence="23">
        <text>(3R)-hydroxyoctanoyl-[ACP] = (2E)-octenoyl-[ACP] + H2O</text>
        <dbReference type="Rhea" id="RHEA:41844"/>
        <dbReference type="Rhea" id="RHEA-COMP:9634"/>
        <dbReference type="Rhea" id="RHEA-COMP:9635"/>
        <dbReference type="ChEBI" id="CHEBI:15377"/>
        <dbReference type="ChEBI" id="CHEBI:78461"/>
        <dbReference type="ChEBI" id="CHEBI:78462"/>
    </reaction>
    <physiologicalReaction direction="left-to-right" evidence="23">
        <dbReference type="Rhea" id="RHEA:41845"/>
    </physiologicalReaction>
</comment>
<evidence type="ECO:0000256" key="3">
    <source>
        <dbReference type="ARBA" id="ARBA00012480"/>
    </source>
</evidence>
<dbReference type="GO" id="GO:0006633">
    <property type="term" value="P:fatty acid biosynthetic process"/>
    <property type="evidence" value="ECO:0007669"/>
    <property type="project" value="UniProtKB-KW"/>
</dbReference>
<evidence type="ECO:0000313" key="68">
    <source>
        <dbReference type="EMBL" id="KAH3871939.1"/>
    </source>
</evidence>
<dbReference type="InterPro" id="IPR011032">
    <property type="entry name" value="GroES-like_sf"/>
</dbReference>
<dbReference type="GO" id="GO:0004312">
    <property type="term" value="F:fatty acid synthase activity"/>
    <property type="evidence" value="ECO:0007669"/>
    <property type="project" value="UniProtKB-EC"/>
</dbReference>
<dbReference type="InterPro" id="IPR016039">
    <property type="entry name" value="Thiolase-like"/>
</dbReference>
<evidence type="ECO:0000256" key="55">
    <source>
        <dbReference type="ARBA" id="ARBA00049019"/>
    </source>
</evidence>
<dbReference type="Proteomes" id="UP000828390">
    <property type="component" value="Unassembled WGS sequence"/>
</dbReference>
<keyword evidence="14" id="KW-0276">Fatty acid metabolism</keyword>
<feature type="active site" description="Proton acceptor; for dehydratase activity" evidence="64">
    <location>
        <position position="914"/>
    </location>
</feature>
<dbReference type="InterPro" id="IPR009081">
    <property type="entry name" value="PP-bd_ACP"/>
</dbReference>
<evidence type="ECO:0000256" key="43">
    <source>
        <dbReference type="ARBA" id="ARBA00047953"/>
    </source>
</evidence>
<feature type="domain" description="Ketosynthase family 3 (KS3)" evidence="66">
    <location>
        <begin position="38"/>
        <end position="443"/>
    </location>
</feature>
<dbReference type="EMBL" id="JAIWYP010000002">
    <property type="protein sequence ID" value="KAH3871939.1"/>
    <property type="molecule type" value="Genomic_DNA"/>
</dbReference>
<dbReference type="EC" id="1.3.1.39" evidence="2"/>
<dbReference type="InterPro" id="IPR020806">
    <property type="entry name" value="PKS_PP-bd"/>
</dbReference>
<evidence type="ECO:0000256" key="49">
    <source>
        <dbReference type="ARBA" id="ARBA00048506"/>
    </source>
</evidence>
<evidence type="ECO:0000256" key="58">
    <source>
        <dbReference type="ARBA" id="ARBA00049263"/>
    </source>
</evidence>
<comment type="catalytic activity">
    <reaction evidence="25">
        <text>(3R)-hydroxyhexanoyl-[ACP] = (2E)-hexenoyl-[ACP] + H2O</text>
        <dbReference type="Rhea" id="RHEA:41828"/>
        <dbReference type="Rhea" id="RHEA-COMP:9630"/>
        <dbReference type="Rhea" id="RHEA-COMP:9631"/>
        <dbReference type="ChEBI" id="CHEBI:15377"/>
        <dbReference type="ChEBI" id="CHEBI:78457"/>
        <dbReference type="ChEBI" id="CHEBI:78458"/>
    </reaction>
    <physiologicalReaction direction="left-to-right" evidence="25">
        <dbReference type="Rhea" id="RHEA:41829"/>
    </physiologicalReaction>
</comment>
<dbReference type="GO" id="GO:0141148">
    <property type="term" value="F:enoyl-[acyl-carrier-protein] reductase (NADPH) activity"/>
    <property type="evidence" value="ECO:0007669"/>
    <property type="project" value="UniProtKB-EC"/>
</dbReference>
<comment type="catalytic activity">
    <reaction evidence="38">
        <text>tetradecanoyl-[ACP] + malonyl-[ACP] + H(+) = 3-oxohexadecanoyl-[ACP] + holo-[ACP] + CO2</text>
        <dbReference type="Rhea" id="RHEA:41900"/>
        <dbReference type="Rhea" id="RHEA-COMP:9623"/>
        <dbReference type="Rhea" id="RHEA-COMP:9648"/>
        <dbReference type="Rhea" id="RHEA-COMP:9649"/>
        <dbReference type="Rhea" id="RHEA-COMP:9685"/>
        <dbReference type="ChEBI" id="CHEBI:15378"/>
        <dbReference type="ChEBI" id="CHEBI:16526"/>
        <dbReference type="ChEBI" id="CHEBI:64479"/>
        <dbReference type="ChEBI" id="CHEBI:78449"/>
        <dbReference type="ChEBI" id="CHEBI:78477"/>
        <dbReference type="ChEBI" id="CHEBI:78478"/>
    </reaction>
    <physiologicalReaction direction="left-to-right" evidence="38">
        <dbReference type="Rhea" id="RHEA:41901"/>
    </physiologicalReaction>
</comment>
<evidence type="ECO:0000256" key="23">
    <source>
        <dbReference type="ARBA" id="ARBA00023332"/>
    </source>
</evidence>
<evidence type="ECO:0000256" key="6">
    <source>
        <dbReference type="ARBA" id="ARBA00013191"/>
    </source>
</evidence>
<comment type="catalytic activity">
    <reaction evidence="27">
        <text>a (3R)-hydroxyacyl-[ACP] = a (2E)-enoyl-[ACP] + H2O</text>
        <dbReference type="Rhea" id="RHEA:13097"/>
        <dbReference type="Rhea" id="RHEA-COMP:9925"/>
        <dbReference type="Rhea" id="RHEA-COMP:9945"/>
        <dbReference type="ChEBI" id="CHEBI:15377"/>
        <dbReference type="ChEBI" id="CHEBI:78784"/>
        <dbReference type="ChEBI" id="CHEBI:78827"/>
        <dbReference type="EC" id="4.2.1.59"/>
    </reaction>
    <physiologicalReaction direction="left-to-right" evidence="27">
        <dbReference type="Rhea" id="RHEA:13098"/>
    </physiologicalReaction>
</comment>
<comment type="catalytic activity">
    <reaction evidence="31">
        <text>(3R)-hydroxybutanoyl-[ACP] = (2E)-butenoyl-[ACP] + H2O</text>
        <dbReference type="Rhea" id="RHEA:41808"/>
        <dbReference type="Rhea" id="RHEA-COMP:9626"/>
        <dbReference type="Rhea" id="RHEA-COMP:9627"/>
        <dbReference type="ChEBI" id="CHEBI:15377"/>
        <dbReference type="ChEBI" id="CHEBI:78451"/>
        <dbReference type="ChEBI" id="CHEBI:78453"/>
    </reaction>
    <physiologicalReaction direction="left-to-right" evidence="31">
        <dbReference type="Rhea" id="RHEA:41809"/>
    </physiologicalReaction>
</comment>
<gene>
    <name evidence="68" type="ORF">DPMN_035154</name>
</gene>
<evidence type="ECO:0000256" key="50">
    <source>
        <dbReference type="ARBA" id="ARBA00048571"/>
    </source>
</evidence>
<dbReference type="PROSITE" id="PS52004">
    <property type="entry name" value="KS3_2"/>
    <property type="match status" value="1"/>
</dbReference>
<feature type="non-terminal residue" evidence="68">
    <location>
        <position position="1"/>
    </location>
</feature>
<dbReference type="Pfam" id="PF16197">
    <property type="entry name" value="KAsynt_C_assoc"/>
    <property type="match status" value="1"/>
</dbReference>
<dbReference type="Pfam" id="PF21149">
    <property type="entry name" value="FAS_pseudo-KR"/>
    <property type="match status" value="1"/>
</dbReference>
<evidence type="ECO:0000256" key="48">
    <source>
        <dbReference type="ARBA" id="ARBA00048420"/>
    </source>
</evidence>
<dbReference type="SUPFAM" id="SSF47336">
    <property type="entry name" value="ACP-like"/>
    <property type="match status" value="1"/>
</dbReference>
<evidence type="ECO:0000256" key="40">
    <source>
        <dbReference type="ARBA" id="ARBA00047578"/>
    </source>
</evidence>
<evidence type="ECO:0000256" key="10">
    <source>
        <dbReference type="ARBA" id="ARBA00022553"/>
    </source>
</evidence>
<dbReference type="PROSITE" id="PS50075">
    <property type="entry name" value="CARRIER"/>
    <property type="match status" value="1"/>
</dbReference>
<evidence type="ECO:0000256" key="38">
    <source>
        <dbReference type="ARBA" id="ARBA00047451"/>
    </source>
</evidence>
<evidence type="ECO:0000256" key="2">
    <source>
        <dbReference type="ARBA" id="ARBA00012004"/>
    </source>
</evidence>
<dbReference type="InterPro" id="IPR014043">
    <property type="entry name" value="Acyl_transferase_dom"/>
</dbReference>
<proteinExistence type="predicted"/>
<dbReference type="FunFam" id="3.40.50.720:FF:000209">
    <property type="entry name" value="Polyketide synthase Pks12"/>
    <property type="match status" value="1"/>
</dbReference>
<keyword evidence="15" id="KW-0521">NADP</keyword>
<reference evidence="68" key="2">
    <citation type="submission" date="2020-11" db="EMBL/GenBank/DDBJ databases">
        <authorList>
            <person name="McCartney M.A."/>
            <person name="Auch B."/>
            <person name="Kono T."/>
            <person name="Mallez S."/>
            <person name="Becker A."/>
            <person name="Gohl D.M."/>
            <person name="Silverstein K.A.T."/>
            <person name="Koren S."/>
            <person name="Bechman K.B."/>
            <person name="Herman A."/>
            <person name="Abrahante J.E."/>
            <person name="Garbe J."/>
        </authorList>
    </citation>
    <scope>NUCLEOTIDE SEQUENCE</scope>
    <source>
        <strain evidence="68">Duluth1</strain>
        <tissue evidence="68">Whole animal</tissue>
    </source>
</reference>
<evidence type="ECO:0000256" key="19">
    <source>
        <dbReference type="ARBA" id="ARBA00023027"/>
    </source>
</evidence>
<keyword evidence="22" id="KW-0511">Multifunctional enzyme</keyword>
<feature type="region of interest" description="C-terminal hotdog fold" evidence="64">
    <location>
        <begin position="1015"/>
        <end position="1143"/>
    </location>
</feature>
<keyword evidence="21" id="KW-0275">Fatty acid biosynthesis</keyword>
<evidence type="ECO:0000256" key="18">
    <source>
        <dbReference type="ARBA" id="ARBA00023002"/>
    </source>
</evidence>
<dbReference type="SMART" id="SM00827">
    <property type="entry name" value="PKS_AT"/>
    <property type="match status" value="1"/>
</dbReference>
<evidence type="ECO:0000256" key="31">
    <source>
        <dbReference type="ARBA" id="ARBA00023402"/>
    </source>
</evidence>
<evidence type="ECO:0000259" key="67">
    <source>
        <dbReference type="PROSITE" id="PS52019"/>
    </source>
</evidence>
<evidence type="ECO:0000256" key="8">
    <source>
        <dbReference type="ARBA" id="ARBA00022450"/>
    </source>
</evidence>
<comment type="catalytic activity">
    <reaction evidence="63">
        <text>octanoyl-[ACP] + malonyl-[ACP] + H(+) = 3-oxodecanoyl-[ACP] + holo-[ACP] + CO2</text>
        <dbReference type="Rhea" id="RHEA:41852"/>
        <dbReference type="Rhea" id="RHEA-COMP:9623"/>
        <dbReference type="Rhea" id="RHEA-COMP:9636"/>
        <dbReference type="Rhea" id="RHEA-COMP:9637"/>
        <dbReference type="Rhea" id="RHEA-COMP:9685"/>
        <dbReference type="ChEBI" id="CHEBI:15378"/>
        <dbReference type="ChEBI" id="CHEBI:16526"/>
        <dbReference type="ChEBI" id="CHEBI:64479"/>
        <dbReference type="ChEBI" id="CHEBI:78449"/>
        <dbReference type="ChEBI" id="CHEBI:78463"/>
        <dbReference type="ChEBI" id="CHEBI:78464"/>
    </reaction>
    <physiologicalReaction direction="left-to-right" evidence="63">
        <dbReference type="Rhea" id="RHEA:41853"/>
    </physiologicalReaction>
</comment>
<dbReference type="InterPro" id="IPR049391">
    <property type="entry name" value="FAS_pseudo-KR"/>
</dbReference>
<dbReference type="InterPro" id="IPR036736">
    <property type="entry name" value="ACP-like_sf"/>
</dbReference>
<dbReference type="SMART" id="SM00829">
    <property type="entry name" value="PKS_ER"/>
    <property type="match status" value="1"/>
</dbReference>
<evidence type="ECO:0000256" key="17">
    <source>
        <dbReference type="ARBA" id="ARBA00022990"/>
    </source>
</evidence>
<dbReference type="Gene3D" id="3.10.129.110">
    <property type="entry name" value="Polyketide synthase dehydratase"/>
    <property type="match status" value="1"/>
</dbReference>
<dbReference type="InterPro" id="IPR013149">
    <property type="entry name" value="ADH-like_C"/>
</dbReference>
<evidence type="ECO:0000256" key="20">
    <source>
        <dbReference type="ARBA" id="ARBA00023098"/>
    </source>
</evidence>
<dbReference type="InterPro" id="IPR020841">
    <property type="entry name" value="PKS_Beta-ketoAc_synthase_dom"/>
</dbReference>
<evidence type="ECO:0000256" key="21">
    <source>
        <dbReference type="ARBA" id="ARBA00023160"/>
    </source>
</evidence>
<comment type="catalytic activity">
    <reaction evidence="24">
        <text>(3R)-hydroxydodecanoyl-[ACP] = (2E)-dodecenoyl-[ACP] + H2O</text>
        <dbReference type="Rhea" id="RHEA:41876"/>
        <dbReference type="Rhea" id="RHEA-COMP:9642"/>
        <dbReference type="Rhea" id="RHEA-COMP:9643"/>
        <dbReference type="ChEBI" id="CHEBI:15377"/>
        <dbReference type="ChEBI" id="CHEBI:78470"/>
        <dbReference type="ChEBI" id="CHEBI:78472"/>
    </reaction>
    <physiologicalReaction direction="left-to-right" evidence="24">
        <dbReference type="Rhea" id="RHEA:41877"/>
    </physiologicalReaction>
</comment>
<evidence type="ECO:0000256" key="30">
    <source>
        <dbReference type="ARBA" id="ARBA00023401"/>
    </source>
</evidence>
<keyword evidence="17" id="KW-0007">Acetylation</keyword>
<dbReference type="SUPFAM" id="SSF53901">
    <property type="entry name" value="Thiolase-like"/>
    <property type="match status" value="1"/>
</dbReference>
<dbReference type="Gene3D" id="3.40.47.10">
    <property type="match status" value="1"/>
</dbReference>
<keyword evidence="9" id="KW-0444">Lipid biosynthesis</keyword>
<keyword evidence="11" id="KW-0808">Transferase</keyword>
<evidence type="ECO:0000256" key="11">
    <source>
        <dbReference type="ARBA" id="ARBA00022679"/>
    </source>
</evidence>
<evidence type="ECO:0000256" key="14">
    <source>
        <dbReference type="ARBA" id="ARBA00022832"/>
    </source>
</evidence>
<dbReference type="Gene3D" id="3.40.50.1820">
    <property type="entry name" value="alpha/beta hydrolase"/>
    <property type="match status" value="1"/>
</dbReference>
<comment type="catalytic activity">
    <reaction evidence="59">
        <text>3-oxohexadecanoyl-[ACP] + NADPH + H(+) = (3R)-hydroxyhexadecanoyl-[ACP] + NADP(+)</text>
        <dbReference type="Rhea" id="RHEA:41904"/>
        <dbReference type="Rhea" id="RHEA-COMP:9649"/>
        <dbReference type="Rhea" id="RHEA-COMP:9650"/>
        <dbReference type="ChEBI" id="CHEBI:15378"/>
        <dbReference type="ChEBI" id="CHEBI:57783"/>
        <dbReference type="ChEBI" id="CHEBI:58349"/>
        <dbReference type="ChEBI" id="CHEBI:78478"/>
        <dbReference type="ChEBI" id="CHEBI:78480"/>
    </reaction>
    <physiologicalReaction direction="left-to-right" evidence="59">
        <dbReference type="Rhea" id="RHEA:41905"/>
    </physiologicalReaction>
</comment>
<dbReference type="InterPro" id="IPR042104">
    <property type="entry name" value="PKS_dehydratase_sf"/>
</dbReference>
<dbReference type="Pfam" id="PF00975">
    <property type="entry name" value="Thioesterase"/>
    <property type="match status" value="1"/>
</dbReference>
<comment type="catalytic activity">
    <reaction evidence="29">
        <text>(3R)-hydroxyoctadecanoyl-[ACP] = (2E)-octadecenoyl-[ACP] + H2O</text>
        <dbReference type="Rhea" id="RHEA:41924"/>
        <dbReference type="Rhea" id="RHEA-COMP:9654"/>
        <dbReference type="Rhea" id="RHEA-COMP:9655"/>
        <dbReference type="ChEBI" id="CHEBI:15377"/>
        <dbReference type="ChEBI" id="CHEBI:78488"/>
        <dbReference type="ChEBI" id="CHEBI:78489"/>
    </reaction>
    <physiologicalReaction direction="left-to-right" evidence="29">
        <dbReference type="Rhea" id="RHEA:41925"/>
    </physiologicalReaction>
</comment>
<dbReference type="PANTHER" id="PTHR43775">
    <property type="entry name" value="FATTY ACID SYNTHASE"/>
    <property type="match status" value="1"/>
</dbReference>
<evidence type="ECO:0000256" key="47">
    <source>
        <dbReference type="ARBA" id="ARBA00048289"/>
    </source>
</evidence>
<keyword evidence="8" id="KW-0596">Phosphopantetheine</keyword>
<keyword evidence="12" id="KW-0702">S-nitrosylation</keyword>
<dbReference type="SUPFAM" id="SSF51735">
    <property type="entry name" value="NAD(P)-binding Rossmann-fold domains"/>
    <property type="match status" value="2"/>
</dbReference>
<dbReference type="InterPro" id="IPR020843">
    <property type="entry name" value="ER"/>
</dbReference>
<dbReference type="SUPFAM" id="SSF52151">
    <property type="entry name" value="FabD/lysophospholipase-like"/>
    <property type="match status" value="1"/>
</dbReference>
<dbReference type="FunFam" id="3.90.180.10:FF:000015">
    <property type="entry name" value="Fatty acid synthase"/>
    <property type="match status" value="1"/>
</dbReference>
<evidence type="ECO:0000256" key="64">
    <source>
        <dbReference type="PROSITE-ProRule" id="PRU01363"/>
    </source>
</evidence>
<evidence type="ECO:0000256" key="16">
    <source>
        <dbReference type="ARBA" id="ARBA00022898"/>
    </source>
</evidence>
<evidence type="ECO:0000256" key="51">
    <source>
        <dbReference type="ARBA" id="ARBA00048650"/>
    </source>
</evidence>
<dbReference type="Pfam" id="PF08659">
    <property type="entry name" value="KR"/>
    <property type="match status" value="1"/>
</dbReference>
<dbReference type="EC" id="1.1.1.100" evidence="5"/>
<comment type="function">
    <text evidence="32">Fatty acid synthetase is a multifunctional enzyme that catalyzes the de novo biosynthesis of long-chain saturated fatty acids starting from acetyl-CoA and malonyl-CoA in the presence of NADPH. This multifunctional protein contains 7 catalytic activities and a site for the binding of the prosthetic group 4'-phosphopantetheine of the acyl carrier protein ([ACP]) domain.</text>
</comment>
<evidence type="ECO:0000256" key="12">
    <source>
        <dbReference type="ARBA" id="ARBA00022799"/>
    </source>
</evidence>
<evidence type="ECO:0000256" key="37">
    <source>
        <dbReference type="ARBA" id="ARBA00047440"/>
    </source>
</evidence>
<dbReference type="GO" id="GO:0019171">
    <property type="term" value="F:(3R)-hydroxyacyl-[acyl-carrier-protein] dehydratase activity"/>
    <property type="evidence" value="ECO:0007669"/>
    <property type="project" value="UniProtKB-EC"/>
</dbReference>
<comment type="catalytic activity">
    <reaction evidence="33">
        <text>acetyl-CoA + n malonyl-CoA + 2n NADPH + 2n H(+) = a long-chain fatty acid + (n+1) CoA + n CO2 + 2n NADP(+).</text>
        <dbReference type="EC" id="2.3.1.85"/>
    </reaction>
</comment>